<dbReference type="AlphaFoldDB" id="A0AA87YQI8"/>
<reference evidence="1" key="1">
    <citation type="submission" date="2023-07" db="EMBL/GenBank/DDBJ databases">
        <title>draft genome sequence of fig (Ficus carica).</title>
        <authorList>
            <person name="Takahashi T."/>
            <person name="Nishimura K."/>
        </authorList>
    </citation>
    <scope>NUCLEOTIDE SEQUENCE</scope>
</reference>
<gene>
    <name evidence="1" type="ORF">TIFTF001_050076</name>
</gene>
<evidence type="ECO:0000313" key="1">
    <source>
        <dbReference type="EMBL" id="GMN20819.1"/>
    </source>
</evidence>
<evidence type="ECO:0000313" key="2">
    <source>
        <dbReference type="Proteomes" id="UP001187192"/>
    </source>
</evidence>
<comment type="caution">
    <text evidence="1">The sequence shown here is derived from an EMBL/GenBank/DDBJ whole genome shotgun (WGS) entry which is preliminary data.</text>
</comment>
<dbReference type="Proteomes" id="UP001187192">
    <property type="component" value="Unassembled WGS sequence"/>
</dbReference>
<keyword evidence="2" id="KW-1185">Reference proteome</keyword>
<dbReference type="EMBL" id="BTGU01007759">
    <property type="protein sequence ID" value="GMN20819.1"/>
    <property type="molecule type" value="Genomic_DNA"/>
</dbReference>
<accession>A0AA87YQI8</accession>
<organism evidence="1 2">
    <name type="scientific">Ficus carica</name>
    <name type="common">Common fig</name>
    <dbReference type="NCBI Taxonomy" id="3494"/>
    <lineage>
        <taxon>Eukaryota</taxon>
        <taxon>Viridiplantae</taxon>
        <taxon>Streptophyta</taxon>
        <taxon>Embryophyta</taxon>
        <taxon>Tracheophyta</taxon>
        <taxon>Spermatophyta</taxon>
        <taxon>Magnoliopsida</taxon>
        <taxon>eudicotyledons</taxon>
        <taxon>Gunneridae</taxon>
        <taxon>Pentapetalae</taxon>
        <taxon>rosids</taxon>
        <taxon>fabids</taxon>
        <taxon>Rosales</taxon>
        <taxon>Moraceae</taxon>
        <taxon>Ficeae</taxon>
        <taxon>Ficus</taxon>
    </lineage>
</organism>
<protein>
    <submittedName>
        <fullName evidence="1">Uncharacterized protein</fullName>
    </submittedName>
</protein>
<sequence length="71" mass="7841">MTIPRMPLAFLAVGLPQQQPRSTSASHSPSQARLYSCVSALRSCRIRCFACAYELQPMPASHVSKLQRPPN</sequence>
<name>A0AA87YQI8_FICCA</name>
<proteinExistence type="predicted"/>